<reference evidence="2 3" key="1">
    <citation type="submission" date="2017-06" db="EMBL/GenBank/DDBJ databases">
        <title>Description of Avrilella dinanensis gen. nov. sp. nov.</title>
        <authorList>
            <person name="Leyer C."/>
            <person name="Sassi M."/>
            <person name="Minet J."/>
            <person name="Kayal S."/>
            <person name="Cattoir V."/>
        </authorList>
    </citation>
    <scope>NUCLEOTIDE SEQUENCE [LARGE SCALE GENOMIC DNA]</scope>
    <source>
        <strain evidence="2 3">UR159</strain>
    </source>
</reference>
<gene>
    <name evidence="2" type="ORF">CDL10_10805</name>
</gene>
<organism evidence="2 3">
    <name type="scientific">Avrilella dinanensis</name>
    <dbReference type="NCBI Taxonomy" id="2008672"/>
    <lineage>
        <taxon>Bacteria</taxon>
        <taxon>Pseudomonadati</taxon>
        <taxon>Bacteroidota</taxon>
        <taxon>Flavobacteriia</taxon>
        <taxon>Flavobacteriales</taxon>
        <taxon>Flavobacteriaceae</taxon>
        <taxon>Avrilella</taxon>
    </lineage>
</organism>
<dbReference type="AlphaFoldDB" id="A0A2M9R7Y9"/>
<accession>A0A2M9R7Y9</accession>
<evidence type="ECO:0000259" key="1">
    <source>
        <dbReference type="SMART" id="SM00782"/>
    </source>
</evidence>
<evidence type="ECO:0000313" key="3">
    <source>
        <dbReference type="Proteomes" id="UP000231960"/>
    </source>
</evidence>
<dbReference type="PANTHER" id="PTHR30305:SF3">
    <property type="entry name" value="PROTEIN YJDM"/>
    <property type="match status" value="1"/>
</dbReference>
<comment type="caution">
    <text evidence="2">The sequence shown here is derived from an EMBL/GenBank/DDBJ whole genome shotgun (WGS) entry which is preliminary data.</text>
</comment>
<feature type="domain" description="PhnA protein N-terminal proteobacterial" evidence="1">
    <location>
        <begin position="6"/>
        <end position="51"/>
    </location>
</feature>
<dbReference type="OrthoDB" id="9810131at2"/>
<dbReference type="SUPFAM" id="SSF82057">
    <property type="entry name" value="Prokaryotic SH3-related domain"/>
    <property type="match status" value="1"/>
</dbReference>
<proteinExistence type="predicted"/>
<evidence type="ECO:0000313" key="2">
    <source>
        <dbReference type="EMBL" id="PJR04978.1"/>
    </source>
</evidence>
<sequence length="191" mass="21687">MMNENQLKARSNNACEICENTDNLSVYSVSSRGGNVEKEIYCCEKCINQIEKKEQLDANHWQVLSGSMWSEIPAVKVVSWRMLNRFKNESWAADLLEMFYLEDEYTDWAKETGDHMEDADNRLHQDCNGNILVGGDTVTLIKDLDVKGSSLNAKIGTAVRNIRLVPDNPEQIEGKIEGQSIVILTKFVKKQ</sequence>
<dbReference type="Gene3D" id="2.30.30.40">
    <property type="entry name" value="SH3 Domains"/>
    <property type="match status" value="1"/>
</dbReference>
<dbReference type="RefSeq" id="WP_100678537.1">
    <property type="nucleotide sequence ID" value="NZ_JAJUJS010000016.1"/>
</dbReference>
<name>A0A2M9R7Y9_9FLAO</name>
<keyword evidence="3" id="KW-1185">Reference proteome</keyword>
<protein>
    <submittedName>
        <fullName evidence="2">PhnA protein</fullName>
    </submittedName>
</protein>
<dbReference type="EMBL" id="NIPO01000001">
    <property type="protein sequence ID" value="PJR04978.1"/>
    <property type="molecule type" value="Genomic_DNA"/>
</dbReference>
<dbReference type="Proteomes" id="UP000231960">
    <property type="component" value="Unassembled WGS sequence"/>
</dbReference>
<dbReference type="InterPro" id="IPR013988">
    <property type="entry name" value="YjdM_C"/>
</dbReference>
<dbReference type="SMART" id="SM00782">
    <property type="entry name" value="PhnA_Zn_Ribbon"/>
    <property type="match status" value="1"/>
</dbReference>
<dbReference type="PANTHER" id="PTHR30305">
    <property type="entry name" value="PROTEIN YJDM-RELATED"/>
    <property type="match status" value="1"/>
</dbReference>
<dbReference type="InterPro" id="IPR013991">
    <property type="entry name" value="PhnaA_N_proteobac"/>
</dbReference>
<dbReference type="Pfam" id="PF03831">
    <property type="entry name" value="YjdM"/>
    <property type="match status" value="1"/>
</dbReference>